<protein>
    <submittedName>
        <fullName evidence="1">Uncharacterized protein</fullName>
    </submittedName>
</protein>
<accession>A0ACC5XEM4</accession>
<sequence>MESAEAQLGCCMKPPHTPAHSQLCEDVQIETCTASRGGTPGSVGHITPVDHQKHIKKEEPDEEDYLCGWTSSSVGDIPPIDEQKHVIKEESEDEDYHCEGTSGSVGHSTPADEQNGENKHLKEADEEGYICTTTVCGTAVTNTQFSIY</sequence>
<gene>
    <name evidence="1" type="ORF">PGIGA_G00102810</name>
</gene>
<dbReference type="Proteomes" id="UP000829447">
    <property type="component" value="Linkage Group LG19"/>
</dbReference>
<evidence type="ECO:0000313" key="2">
    <source>
        <dbReference type="Proteomes" id="UP000829447"/>
    </source>
</evidence>
<reference evidence="1 2" key="1">
    <citation type="journal article" date="2022" name="bioRxiv">
        <title>An ancient truncated duplication of the anti-Mullerian hormone receptor type 2 gene is a potential conserved master sex determinant in the Pangasiidae catfish family.</title>
        <authorList>
            <person name="Wen M."/>
            <person name="Pan Q."/>
            <person name="Jouanno E."/>
            <person name="Montfort J."/>
            <person name="Zahm M."/>
            <person name="Cabau C."/>
            <person name="Klopp C."/>
            <person name="Iampietro C."/>
            <person name="Roques C."/>
            <person name="Bouchez O."/>
            <person name="Castinel A."/>
            <person name="Donnadieu C."/>
            <person name="Parrinello H."/>
            <person name="Poncet C."/>
            <person name="Belmonte E."/>
            <person name="Gautier V."/>
            <person name="Avarre J.-C."/>
            <person name="Dugue R."/>
            <person name="Gustiano R."/>
            <person name="Ha T.T.T."/>
            <person name="Campet M."/>
            <person name="Sriphairoj K."/>
            <person name="Ribolli J."/>
            <person name="de Almeida F.L."/>
            <person name="Desvignes T."/>
            <person name="Postlethwait J.H."/>
            <person name="Bucao C.F."/>
            <person name="Robinson-Rechavi M."/>
            <person name="Bobe J."/>
            <person name="Herpin A."/>
            <person name="Guiguen Y."/>
        </authorList>
    </citation>
    <scope>NUCLEOTIDE SEQUENCE [LARGE SCALE GENOMIC DNA]</scope>
    <source>
        <strain evidence="1">YG-Dec2019</strain>
    </source>
</reference>
<name>A0ACC5XEM4_PANGG</name>
<dbReference type="EMBL" id="CM040472">
    <property type="protein sequence ID" value="MCI4389773.1"/>
    <property type="molecule type" value="Genomic_DNA"/>
</dbReference>
<organism evidence="1 2">
    <name type="scientific">Pangasianodon gigas</name>
    <name type="common">Mekong giant catfish</name>
    <name type="synonym">Pangasius gigas</name>
    <dbReference type="NCBI Taxonomy" id="30993"/>
    <lineage>
        <taxon>Eukaryota</taxon>
        <taxon>Metazoa</taxon>
        <taxon>Chordata</taxon>
        <taxon>Craniata</taxon>
        <taxon>Vertebrata</taxon>
        <taxon>Euteleostomi</taxon>
        <taxon>Actinopterygii</taxon>
        <taxon>Neopterygii</taxon>
        <taxon>Teleostei</taxon>
        <taxon>Ostariophysi</taxon>
        <taxon>Siluriformes</taxon>
        <taxon>Pangasiidae</taxon>
        <taxon>Pangasianodon</taxon>
    </lineage>
</organism>
<evidence type="ECO:0000313" key="1">
    <source>
        <dbReference type="EMBL" id="MCI4389773.1"/>
    </source>
</evidence>
<keyword evidence="2" id="KW-1185">Reference proteome</keyword>
<comment type="caution">
    <text evidence="1">The sequence shown here is derived from an EMBL/GenBank/DDBJ whole genome shotgun (WGS) entry which is preliminary data.</text>
</comment>
<proteinExistence type="predicted"/>